<evidence type="ECO:0000256" key="6">
    <source>
        <dbReference type="RuleBase" id="RU362125"/>
    </source>
</evidence>
<dbReference type="Gene3D" id="1.20.140.10">
    <property type="entry name" value="Butyryl-CoA Dehydrogenase, subunit A, domain 3"/>
    <property type="match status" value="1"/>
</dbReference>
<sequence length="404" mass="43867">MVAIQTSDSATAAGRAVDSAETDARFAAEVRAWLAENLRGEFAALRGLGGPGREHEAFDERLAWDRRLAAAGWTCLGWPEAYGGRAASVRRQVIFHEEYAKANAPARVSHVGEELLGPTLLAFGTEAQRERFLPGIKSVSELWCQGYSEPGAGSDLAAIATTAHRDGPDWSVNGQKIWTSLAHVADWCFVLARTERGSSRHHGLSYLLVPMNQPGIEVRPIIQLTGTSEFNEVFFDNARTAADLVVGEPGAGWRVAMGTLAVERGISTLGQQIRFARELGDLEALARRTGAADDPLIADRIDRAWVGLRVLRAHALRTMGGDHVDDGGAASVAKLLWAEWHRGLGELAMAVRGPAGLVAGEHDLDEWQRLYLFTRADTIYGGSNEVQRNIIAERVLGLPREARP</sequence>
<name>A0A3A4KE41_9NOCA</name>
<evidence type="ECO:0000259" key="8">
    <source>
        <dbReference type="Pfam" id="PF02770"/>
    </source>
</evidence>
<dbReference type="AlphaFoldDB" id="A0A3A4KE41"/>
<comment type="cofactor">
    <cofactor evidence="1 6">
        <name>FAD</name>
        <dbReference type="ChEBI" id="CHEBI:57692"/>
    </cofactor>
</comment>
<evidence type="ECO:0000256" key="2">
    <source>
        <dbReference type="ARBA" id="ARBA00009347"/>
    </source>
</evidence>
<dbReference type="RefSeq" id="WP_120043642.1">
    <property type="nucleotide sequence ID" value="NZ_QZFU01000035.1"/>
</dbReference>
<keyword evidence="5 6" id="KW-0560">Oxidoreductase</keyword>
<evidence type="ECO:0000313" key="10">
    <source>
        <dbReference type="EMBL" id="RJO71274.1"/>
    </source>
</evidence>
<keyword evidence="4 6" id="KW-0274">FAD</keyword>
<dbReference type="Gene3D" id="1.10.540.10">
    <property type="entry name" value="Acyl-CoA dehydrogenase/oxidase, N-terminal domain"/>
    <property type="match status" value="1"/>
</dbReference>
<protein>
    <submittedName>
        <fullName evidence="10">Acyl-CoA dehydrogenase</fullName>
    </submittedName>
</protein>
<dbReference type="GO" id="GO:0005886">
    <property type="term" value="C:plasma membrane"/>
    <property type="evidence" value="ECO:0007669"/>
    <property type="project" value="TreeGrafter"/>
</dbReference>
<dbReference type="InterPro" id="IPR006091">
    <property type="entry name" value="Acyl-CoA_Oxase/DH_mid-dom"/>
</dbReference>
<dbReference type="SUPFAM" id="SSF47203">
    <property type="entry name" value="Acyl-CoA dehydrogenase C-terminal domain-like"/>
    <property type="match status" value="1"/>
</dbReference>
<dbReference type="Pfam" id="PF02770">
    <property type="entry name" value="Acyl-CoA_dh_M"/>
    <property type="match status" value="1"/>
</dbReference>
<dbReference type="FunFam" id="2.40.110.10:FF:000011">
    <property type="entry name" value="Acyl-CoA dehydrogenase FadE34"/>
    <property type="match status" value="1"/>
</dbReference>
<comment type="caution">
    <text evidence="10">The sequence shown here is derived from an EMBL/GenBank/DDBJ whole genome shotgun (WGS) entry which is preliminary data.</text>
</comment>
<dbReference type="Pfam" id="PF02771">
    <property type="entry name" value="Acyl-CoA_dh_N"/>
    <property type="match status" value="1"/>
</dbReference>
<evidence type="ECO:0000259" key="9">
    <source>
        <dbReference type="Pfam" id="PF02771"/>
    </source>
</evidence>
<evidence type="ECO:0000256" key="3">
    <source>
        <dbReference type="ARBA" id="ARBA00022630"/>
    </source>
</evidence>
<dbReference type="Proteomes" id="UP000266677">
    <property type="component" value="Unassembled WGS sequence"/>
</dbReference>
<keyword evidence="11" id="KW-1185">Reference proteome</keyword>
<dbReference type="OrthoDB" id="2431337at2"/>
<evidence type="ECO:0000313" key="11">
    <source>
        <dbReference type="Proteomes" id="UP000266677"/>
    </source>
</evidence>
<dbReference type="InterPro" id="IPR009075">
    <property type="entry name" value="AcylCo_DH/oxidase_C"/>
</dbReference>
<dbReference type="Pfam" id="PF00441">
    <property type="entry name" value="Acyl-CoA_dh_1"/>
    <property type="match status" value="1"/>
</dbReference>
<dbReference type="InterPro" id="IPR052161">
    <property type="entry name" value="Mycobact_Acyl-CoA_DH"/>
</dbReference>
<dbReference type="InterPro" id="IPR046373">
    <property type="entry name" value="Acyl-CoA_Oxase/DH_mid-dom_sf"/>
</dbReference>
<organism evidence="10 11">
    <name type="scientific">Nocardia panacis</name>
    <dbReference type="NCBI Taxonomy" id="2340916"/>
    <lineage>
        <taxon>Bacteria</taxon>
        <taxon>Bacillati</taxon>
        <taxon>Actinomycetota</taxon>
        <taxon>Actinomycetes</taxon>
        <taxon>Mycobacteriales</taxon>
        <taxon>Nocardiaceae</taxon>
        <taxon>Nocardia</taxon>
    </lineage>
</organism>
<comment type="similarity">
    <text evidence="2 6">Belongs to the acyl-CoA dehydrogenase family.</text>
</comment>
<dbReference type="GO" id="GO:0016627">
    <property type="term" value="F:oxidoreductase activity, acting on the CH-CH group of donors"/>
    <property type="evidence" value="ECO:0007669"/>
    <property type="project" value="InterPro"/>
</dbReference>
<accession>A0A3A4KE41</accession>
<dbReference type="InterPro" id="IPR036250">
    <property type="entry name" value="AcylCo_DH-like_C"/>
</dbReference>
<reference evidence="10 11" key="1">
    <citation type="submission" date="2018-09" db="EMBL/GenBank/DDBJ databases">
        <title>YIM PH21274 draft genome.</title>
        <authorList>
            <person name="Miao C."/>
        </authorList>
    </citation>
    <scope>NUCLEOTIDE SEQUENCE [LARGE SCALE GENOMIC DNA]</scope>
    <source>
        <strain evidence="10 11">YIM PH 21724</strain>
    </source>
</reference>
<evidence type="ECO:0000256" key="4">
    <source>
        <dbReference type="ARBA" id="ARBA00022827"/>
    </source>
</evidence>
<dbReference type="PANTHER" id="PTHR43292:SF3">
    <property type="entry name" value="ACYL-COA DEHYDROGENASE FADE29"/>
    <property type="match status" value="1"/>
</dbReference>
<dbReference type="InterPro" id="IPR013786">
    <property type="entry name" value="AcylCoA_DH/ox_N"/>
</dbReference>
<feature type="domain" description="Acyl-CoA dehydrogenase/oxidase C-terminal" evidence="7">
    <location>
        <begin position="250"/>
        <end position="396"/>
    </location>
</feature>
<dbReference type="InterPro" id="IPR037069">
    <property type="entry name" value="AcylCoA_DH/ox_N_sf"/>
</dbReference>
<dbReference type="GO" id="GO:0050660">
    <property type="term" value="F:flavin adenine dinucleotide binding"/>
    <property type="evidence" value="ECO:0007669"/>
    <property type="project" value="InterPro"/>
</dbReference>
<dbReference type="PANTHER" id="PTHR43292">
    <property type="entry name" value="ACYL-COA DEHYDROGENASE"/>
    <property type="match status" value="1"/>
</dbReference>
<dbReference type="EMBL" id="QZFU01000035">
    <property type="protein sequence ID" value="RJO71274.1"/>
    <property type="molecule type" value="Genomic_DNA"/>
</dbReference>
<dbReference type="InterPro" id="IPR009100">
    <property type="entry name" value="AcylCoA_DH/oxidase_NM_dom_sf"/>
</dbReference>
<evidence type="ECO:0000256" key="5">
    <source>
        <dbReference type="ARBA" id="ARBA00023002"/>
    </source>
</evidence>
<evidence type="ECO:0000256" key="1">
    <source>
        <dbReference type="ARBA" id="ARBA00001974"/>
    </source>
</evidence>
<feature type="domain" description="Acyl-CoA dehydrogenase/oxidase N-terminal" evidence="9">
    <location>
        <begin position="23"/>
        <end position="136"/>
    </location>
</feature>
<dbReference type="SUPFAM" id="SSF56645">
    <property type="entry name" value="Acyl-CoA dehydrogenase NM domain-like"/>
    <property type="match status" value="1"/>
</dbReference>
<keyword evidence="3 6" id="KW-0285">Flavoprotein</keyword>
<proteinExistence type="inferred from homology"/>
<gene>
    <name evidence="10" type="ORF">D5S18_25545</name>
</gene>
<dbReference type="Gene3D" id="2.40.110.10">
    <property type="entry name" value="Butyryl-CoA Dehydrogenase, subunit A, domain 2"/>
    <property type="match status" value="1"/>
</dbReference>
<evidence type="ECO:0000259" key="7">
    <source>
        <dbReference type="Pfam" id="PF00441"/>
    </source>
</evidence>
<feature type="domain" description="Acyl-CoA oxidase/dehydrogenase middle" evidence="8">
    <location>
        <begin position="144"/>
        <end position="237"/>
    </location>
</feature>